<dbReference type="AlphaFoldDB" id="A0A917A3U3"/>
<reference evidence="1" key="1">
    <citation type="journal article" date="2014" name="Int. J. Syst. Evol. Microbiol.">
        <title>Complete genome sequence of Corynebacterium casei LMG S-19264T (=DSM 44701T), isolated from a smear-ripened cheese.</title>
        <authorList>
            <consortium name="US DOE Joint Genome Institute (JGI-PGF)"/>
            <person name="Walter F."/>
            <person name="Albersmeier A."/>
            <person name="Kalinowski J."/>
            <person name="Ruckert C."/>
        </authorList>
    </citation>
    <scope>NUCLEOTIDE SEQUENCE</scope>
    <source>
        <strain evidence="1">CGMCC 1.15533</strain>
    </source>
</reference>
<gene>
    <name evidence="1" type="ORF">GCM10011510_02610</name>
</gene>
<keyword evidence="2" id="KW-1185">Reference proteome</keyword>
<evidence type="ECO:0000313" key="2">
    <source>
        <dbReference type="Proteomes" id="UP000660801"/>
    </source>
</evidence>
<name>A0A917A3U3_9STRE</name>
<dbReference type="Proteomes" id="UP000660801">
    <property type="component" value="Unassembled WGS sequence"/>
</dbReference>
<comment type="caution">
    <text evidence="1">The sequence shown here is derived from an EMBL/GenBank/DDBJ whole genome shotgun (WGS) entry which is preliminary data.</text>
</comment>
<protein>
    <submittedName>
        <fullName evidence="1">Uncharacterized protein</fullName>
    </submittedName>
</protein>
<evidence type="ECO:0000313" key="1">
    <source>
        <dbReference type="EMBL" id="GGE24980.1"/>
    </source>
</evidence>
<accession>A0A917A3U3</accession>
<dbReference type="EMBL" id="BMJN01000002">
    <property type="protein sequence ID" value="GGE24980.1"/>
    <property type="molecule type" value="Genomic_DNA"/>
</dbReference>
<organism evidence="1 2">
    <name type="scientific">Streptococcus himalayensis</name>
    <dbReference type="NCBI Taxonomy" id="1888195"/>
    <lineage>
        <taxon>Bacteria</taxon>
        <taxon>Bacillati</taxon>
        <taxon>Bacillota</taxon>
        <taxon>Bacilli</taxon>
        <taxon>Lactobacillales</taxon>
        <taxon>Streptococcaceae</taxon>
        <taxon>Streptococcus</taxon>
    </lineage>
</organism>
<reference evidence="1" key="2">
    <citation type="submission" date="2020-09" db="EMBL/GenBank/DDBJ databases">
        <authorList>
            <person name="Sun Q."/>
            <person name="Zhou Y."/>
        </authorList>
    </citation>
    <scope>NUCLEOTIDE SEQUENCE</scope>
    <source>
        <strain evidence="1">CGMCC 1.15533</strain>
    </source>
</reference>
<sequence>MSLKRYFFDRGLTMTVADCARMISENSKKKKEYDWVTTKIIGEKDDSDF</sequence>
<proteinExistence type="predicted"/>